<dbReference type="AlphaFoldDB" id="A0A165YLS6"/>
<dbReference type="EMBL" id="KV428245">
    <property type="protein sequence ID" value="KZT33381.1"/>
    <property type="molecule type" value="Genomic_DNA"/>
</dbReference>
<evidence type="ECO:0000313" key="3">
    <source>
        <dbReference type="Proteomes" id="UP000076798"/>
    </source>
</evidence>
<evidence type="ECO:0000313" key="2">
    <source>
        <dbReference type="EMBL" id="KZT33381.1"/>
    </source>
</evidence>
<reference evidence="2 3" key="1">
    <citation type="journal article" date="2016" name="Mol. Biol. Evol.">
        <title>Comparative Genomics of Early-Diverging Mushroom-Forming Fungi Provides Insights into the Origins of Lignocellulose Decay Capabilities.</title>
        <authorList>
            <person name="Nagy L.G."/>
            <person name="Riley R."/>
            <person name="Tritt A."/>
            <person name="Adam C."/>
            <person name="Daum C."/>
            <person name="Floudas D."/>
            <person name="Sun H."/>
            <person name="Yadav J.S."/>
            <person name="Pangilinan J."/>
            <person name="Larsson K.H."/>
            <person name="Matsuura K."/>
            <person name="Barry K."/>
            <person name="Labutti K."/>
            <person name="Kuo R."/>
            <person name="Ohm R.A."/>
            <person name="Bhattacharya S.S."/>
            <person name="Shirouzu T."/>
            <person name="Yoshinaga Y."/>
            <person name="Martin F.M."/>
            <person name="Grigoriev I.V."/>
            <person name="Hibbett D.S."/>
        </authorList>
    </citation>
    <scope>NUCLEOTIDE SEQUENCE [LARGE SCALE GENOMIC DNA]</scope>
    <source>
        <strain evidence="2 3">HHB10207 ss-3</strain>
    </source>
</reference>
<evidence type="ECO:0000256" key="1">
    <source>
        <dbReference type="SAM" id="MobiDB-lite"/>
    </source>
</evidence>
<protein>
    <submittedName>
        <fullName evidence="2">Uncharacterized protein</fullName>
    </submittedName>
</protein>
<name>A0A165YLS6_9AGAM</name>
<proteinExistence type="predicted"/>
<dbReference type="Proteomes" id="UP000076798">
    <property type="component" value="Unassembled WGS sequence"/>
</dbReference>
<feature type="region of interest" description="Disordered" evidence="1">
    <location>
        <begin position="97"/>
        <end position="124"/>
    </location>
</feature>
<keyword evidence="3" id="KW-1185">Reference proteome</keyword>
<gene>
    <name evidence="2" type="ORF">SISSUDRAFT_1054294</name>
</gene>
<accession>A0A165YLS6</accession>
<sequence length="151" mass="17043">MTRLLGTCYRPVDMLNTIVWSSVDVSLKSYSWTHSTHVDRKVKKSIKIGNSSRPTHPNLRSAIIRTSESGEADFVVVEEVEKERAVVRRMSSEVKDPAHECFGENDGDVGNSKKTGQEPKIKNPTLNDIRVSVYRVPLPLARINPDLRSQR</sequence>
<organism evidence="2 3">
    <name type="scientific">Sistotremastrum suecicum HHB10207 ss-3</name>
    <dbReference type="NCBI Taxonomy" id="1314776"/>
    <lineage>
        <taxon>Eukaryota</taxon>
        <taxon>Fungi</taxon>
        <taxon>Dikarya</taxon>
        <taxon>Basidiomycota</taxon>
        <taxon>Agaricomycotina</taxon>
        <taxon>Agaricomycetes</taxon>
        <taxon>Sistotremastrales</taxon>
        <taxon>Sistotremastraceae</taxon>
        <taxon>Sistotremastrum</taxon>
    </lineage>
</organism>